<dbReference type="NCBIfam" id="NF006506">
    <property type="entry name" value="PRK08942.1"/>
    <property type="match status" value="1"/>
</dbReference>
<evidence type="ECO:0000256" key="9">
    <source>
        <dbReference type="PIRNR" id="PIRNR004682"/>
    </source>
</evidence>
<evidence type="ECO:0000256" key="10">
    <source>
        <dbReference type="PIRSR" id="PIRSR004682-1"/>
    </source>
</evidence>
<comment type="similarity">
    <text evidence="8 9">Belongs to the gmhB family.</text>
</comment>
<dbReference type="Proteomes" id="UP000236345">
    <property type="component" value="Unassembled WGS sequence"/>
</dbReference>
<feature type="binding site" evidence="13">
    <location>
        <position position="11"/>
    </location>
    <ligand>
        <name>Mg(2+)</name>
        <dbReference type="ChEBI" id="CHEBI:18420"/>
    </ligand>
</feature>
<dbReference type="SFLD" id="SFLDG01129">
    <property type="entry name" value="C1.5:_HAD__Beta-PGM__Phosphata"/>
    <property type="match status" value="1"/>
</dbReference>
<evidence type="ECO:0000256" key="4">
    <source>
        <dbReference type="ARBA" id="ARBA00022801"/>
    </source>
</evidence>
<dbReference type="SUPFAM" id="SSF56784">
    <property type="entry name" value="HAD-like"/>
    <property type="match status" value="1"/>
</dbReference>
<evidence type="ECO:0000256" key="8">
    <source>
        <dbReference type="ARBA" id="ARBA00061616"/>
    </source>
</evidence>
<keyword evidence="2 9" id="KW-0963">Cytoplasm</keyword>
<feature type="binding site" evidence="13">
    <location>
        <position position="136"/>
    </location>
    <ligand>
        <name>Mg(2+)</name>
        <dbReference type="ChEBI" id="CHEBI:18420"/>
    </ligand>
</feature>
<evidence type="ECO:0000256" key="1">
    <source>
        <dbReference type="ARBA" id="ARBA00004496"/>
    </source>
</evidence>
<feature type="binding site" evidence="13">
    <location>
        <position position="94"/>
    </location>
    <ligand>
        <name>Zn(2+)</name>
        <dbReference type="ChEBI" id="CHEBI:29105"/>
    </ligand>
</feature>
<evidence type="ECO:0000256" key="6">
    <source>
        <dbReference type="ARBA" id="ARBA00023277"/>
    </source>
</evidence>
<feature type="binding site" evidence="13">
    <location>
        <position position="92"/>
    </location>
    <ligand>
        <name>Zn(2+)</name>
        <dbReference type="ChEBI" id="CHEBI:29105"/>
    </ligand>
</feature>
<reference evidence="15" key="1">
    <citation type="submission" date="2017-09" db="EMBL/GenBank/DDBJ databases">
        <authorList>
            <person name="Palmer M."/>
            <person name="Steenkamp E.T."/>
            <person name="Coetzee M.P."/>
            <person name="Avontuur J.R."/>
            <person name="Van Zyl E."/>
            <person name="Chan W.-Y."/>
            <person name="Blom J."/>
            <person name="Venter S.N."/>
        </authorList>
    </citation>
    <scope>NUCLEOTIDE SEQUENCE [LARGE SCALE GENOMIC DNA]</scope>
    <source>
        <strain evidence="15">QC88-366</strain>
    </source>
</reference>
<evidence type="ECO:0000256" key="3">
    <source>
        <dbReference type="ARBA" id="ARBA00022723"/>
    </source>
</evidence>
<comment type="subcellular location">
    <subcellularLocation>
        <location evidence="1 9">Cytoplasm</location>
    </subcellularLocation>
</comment>
<feature type="site" description="Stabilizes the phosphoryl group" evidence="12">
    <location>
        <position position="111"/>
    </location>
</feature>
<evidence type="ECO:0000256" key="7">
    <source>
        <dbReference type="ARBA" id="ARBA00031828"/>
    </source>
</evidence>
<dbReference type="EC" id="3.1.3.-" evidence="9"/>
<feature type="binding site" evidence="11">
    <location>
        <begin position="19"/>
        <end position="22"/>
    </location>
    <ligand>
        <name>substrate</name>
    </ligand>
</feature>
<dbReference type="GO" id="GO:0005975">
    <property type="term" value="P:carbohydrate metabolic process"/>
    <property type="evidence" value="ECO:0007669"/>
    <property type="project" value="InterPro"/>
</dbReference>
<evidence type="ECO:0000256" key="5">
    <source>
        <dbReference type="ARBA" id="ARBA00022833"/>
    </source>
</evidence>
<dbReference type="CDD" id="cd07503">
    <property type="entry name" value="HAD_HisB-N"/>
    <property type="match status" value="1"/>
</dbReference>
<feature type="active site" description="Nucleophile" evidence="10">
    <location>
        <position position="11"/>
    </location>
</feature>
<feature type="binding site" evidence="11">
    <location>
        <position position="137"/>
    </location>
    <ligand>
        <name>substrate</name>
    </ligand>
</feature>
<dbReference type="EMBL" id="NWUO01000007">
    <property type="protein sequence ID" value="PNS11687.1"/>
    <property type="molecule type" value="Genomic_DNA"/>
</dbReference>
<feature type="binding site" evidence="13">
    <location>
        <position position="107"/>
    </location>
    <ligand>
        <name>Zn(2+)</name>
        <dbReference type="ChEBI" id="CHEBI:29105"/>
    </ligand>
</feature>
<comment type="caution">
    <text evidence="14">The sequence shown here is derived from an EMBL/GenBank/DDBJ whole genome shotgun (WGS) entry which is preliminary data.</text>
</comment>
<sequence>MTAKVPAIFLDRDGTVNVDHGYVHEIDDFQFIDGVIEAMQELKKMGYALVLVTNQSGIARGIFSEDQFMQLTEWMDWSLADREVDLDGIYYCPHHSEASVESYRQQCDCRKPQPGMLLSAMKQLNIDMAASYMVGDKIDDMQAGKAAGVGTNVLVRSGKPVTAEGEKMADWVIDSLADLPKRIKQG</sequence>
<feature type="binding site" evidence="11">
    <location>
        <begin position="11"/>
        <end position="13"/>
    </location>
    <ligand>
        <name>substrate</name>
    </ligand>
</feature>
<gene>
    <name evidence="14" type="ORF">COO59_11795</name>
</gene>
<keyword evidence="6 9" id="KW-0119">Carbohydrate metabolism</keyword>
<protein>
    <recommendedName>
        <fullName evidence="7 9">D,D-heptose 1,7-bisphosphate phosphatase</fullName>
        <ecNumber evidence="9">3.1.3.-</ecNumber>
    </recommendedName>
</protein>
<dbReference type="AlphaFoldDB" id="A0A2K1Q9M6"/>
<keyword evidence="5 13" id="KW-0862">Zinc</keyword>
<dbReference type="PANTHER" id="PTHR42891:SF1">
    <property type="entry name" value="D-GLYCERO-BETA-D-MANNO-HEPTOSE-1,7-BISPHOSPHATE 7-PHOSPHATASE"/>
    <property type="match status" value="1"/>
</dbReference>
<name>A0A2K1Q9M6_9GAMM</name>
<feature type="binding site" evidence="13">
    <location>
        <position position="109"/>
    </location>
    <ligand>
        <name>Zn(2+)</name>
        <dbReference type="ChEBI" id="CHEBI:29105"/>
    </ligand>
</feature>
<keyword evidence="13" id="KW-0460">Magnesium</keyword>
<feature type="binding site" evidence="13">
    <location>
        <position position="137"/>
    </location>
    <ligand>
        <name>Mg(2+)</name>
        <dbReference type="ChEBI" id="CHEBI:18420"/>
    </ligand>
</feature>
<dbReference type="InterPro" id="IPR006439">
    <property type="entry name" value="HAD-SF_hydro_IA"/>
</dbReference>
<dbReference type="GO" id="GO:0005737">
    <property type="term" value="C:cytoplasm"/>
    <property type="evidence" value="ECO:0007669"/>
    <property type="project" value="UniProtKB-SubCell"/>
</dbReference>
<dbReference type="InterPro" id="IPR004446">
    <property type="entry name" value="Heptose_bisP_phosphatase"/>
</dbReference>
<dbReference type="NCBIfam" id="TIGR01656">
    <property type="entry name" value="Histidinol-ppas"/>
    <property type="match status" value="1"/>
</dbReference>
<evidence type="ECO:0000256" key="13">
    <source>
        <dbReference type="PIRSR" id="PIRSR004682-4"/>
    </source>
</evidence>
<evidence type="ECO:0000313" key="14">
    <source>
        <dbReference type="EMBL" id="PNS11687.1"/>
    </source>
</evidence>
<dbReference type="RefSeq" id="WP_103059982.1">
    <property type="nucleotide sequence ID" value="NZ_BSOF01000009.1"/>
</dbReference>
<organism evidence="14 15">
    <name type="scientific">Mixta theicola</name>
    <dbReference type="NCBI Taxonomy" id="1458355"/>
    <lineage>
        <taxon>Bacteria</taxon>
        <taxon>Pseudomonadati</taxon>
        <taxon>Pseudomonadota</taxon>
        <taxon>Gammaproteobacteria</taxon>
        <taxon>Enterobacterales</taxon>
        <taxon>Erwiniaceae</taxon>
        <taxon>Mixta</taxon>
    </lineage>
</organism>
<evidence type="ECO:0000256" key="12">
    <source>
        <dbReference type="PIRSR" id="PIRSR004682-3"/>
    </source>
</evidence>
<evidence type="ECO:0000256" key="11">
    <source>
        <dbReference type="PIRSR" id="PIRSR004682-2"/>
    </source>
</evidence>
<dbReference type="OrthoDB" id="9781367at2"/>
<dbReference type="NCBIfam" id="TIGR00213">
    <property type="entry name" value="GmhB_yaeD"/>
    <property type="match status" value="1"/>
</dbReference>
<dbReference type="PANTHER" id="PTHR42891">
    <property type="entry name" value="D-GLYCERO-BETA-D-MANNO-HEPTOSE-1,7-BISPHOSPHATE 7-PHOSPHATASE"/>
    <property type="match status" value="1"/>
</dbReference>
<comment type="cofactor">
    <cofactor evidence="13">
        <name>Zn(2+)</name>
        <dbReference type="ChEBI" id="CHEBI:29105"/>
    </cofactor>
</comment>
<dbReference type="FunFam" id="3.40.50.1000:FF:000037">
    <property type="entry name" value="D,D-heptose 1,7-bisphosphate phosphatase"/>
    <property type="match status" value="1"/>
</dbReference>
<dbReference type="Gene3D" id="3.40.50.1000">
    <property type="entry name" value="HAD superfamily/HAD-like"/>
    <property type="match status" value="1"/>
</dbReference>
<dbReference type="InterPro" id="IPR006543">
    <property type="entry name" value="Histidinol-phos"/>
</dbReference>
<feature type="active site" description="Proton donor" evidence="10">
    <location>
        <position position="13"/>
    </location>
</feature>
<dbReference type="NCBIfam" id="TIGR01549">
    <property type="entry name" value="HAD-SF-IA-v1"/>
    <property type="match status" value="1"/>
</dbReference>
<dbReference type="GO" id="GO:0046872">
    <property type="term" value="F:metal ion binding"/>
    <property type="evidence" value="ECO:0007669"/>
    <property type="project" value="UniProtKB-KW"/>
</dbReference>
<dbReference type="InterPro" id="IPR023214">
    <property type="entry name" value="HAD_sf"/>
</dbReference>
<evidence type="ECO:0000256" key="2">
    <source>
        <dbReference type="ARBA" id="ARBA00022490"/>
    </source>
</evidence>
<dbReference type="GO" id="GO:0016791">
    <property type="term" value="F:phosphatase activity"/>
    <property type="evidence" value="ECO:0007669"/>
    <property type="project" value="InterPro"/>
</dbReference>
<evidence type="ECO:0000313" key="15">
    <source>
        <dbReference type="Proteomes" id="UP000236345"/>
    </source>
</evidence>
<dbReference type="Pfam" id="PF13242">
    <property type="entry name" value="Hydrolase_like"/>
    <property type="match status" value="1"/>
</dbReference>
<comment type="cofactor">
    <cofactor evidence="13">
        <name>Mg(2+)</name>
        <dbReference type="ChEBI" id="CHEBI:18420"/>
    </cofactor>
</comment>
<proteinExistence type="inferred from homology"/>
<feature type="binding site" evidence="11">
    <location>
        <begin position="110"/>
        <end position="111"/>
    </location>
    <ligand>
        <name>substrate</name>
    </ligand>
</feature>
<dbReference type="InterPro" id="IPR036412">
    <property type="entry name" value="HAD-like_sf"/>
</dbReference>
<feature type="site" description="Contributes to substrate recognition" evidence="12">
    <location>
        <position position="110"/>
    </location>
</feature>
<keyword evidence="4 9" id="KW-0378">Hydrolase</keyword>
<dbReference type="InterPro" id="IPR006549">
    <property type="entry name" value="HAD-SF_hydro_IIIA"/>
</dbReference>
<dbReference type="SFLD" id="SFLDS00003">
    <property type="entry name" value="Haloacid_Dehalogenase"/>
    <property type="match status" value="1"/>
</dbReference>
<dbReference type="PIRSF" id="PIRSF004682">
    <property type="entry name" value="GmhB"/>
    <property type="match status" value="1"/>
</dbReference>
<dbReference type="NCBIfam" id="TIGR01662">
    <property type="entry name" value="HAD-SF-IIIA"/>
    <property type="match status" value="1"/>
</dbReference>
<keyword evidence="15" id="KW-1185">Reference proteome</keyword>
<keyword evidence="3 13" id="KW-0479">Metal-binding</keyword>
<accession>A0A2K1Q9M6</accession>
<feature type="binding site" evidence="11">
    <location>
        <begin position="53"/>
        <end position="56"/>
    </location>
    <ligand>
        <name>substrate</name>
    </ligand>
</feature>
<feature type="site" description="Stabilizes the phosphoryl group" evidence="12">
    <location>
        <position position="53"/>
    </location>
</feature>
<dbReference type="SFLD" id="SFLDG01134">
    <property type="entry name" value="C1.5.5:_Heptose_Bisphosphate_P"/>
    <property type="match status" value="1"/>
</dbReference>
<feature type="binding site" evidence="13">
    <location>
        <position position="13"/>
    </location>
    <ligand>
        <name>Mg(2+)</name>
        <dbReference type="ChEBI" id="CHEBI:18420"/>
    </ligand>
</feature>